<evidence type="ECO:0000313" key="3">
    <source>
        <dbReference type="Proteomes" id="UP000324222"/>
    </source>
</evidence>
<name>A0A5B7JGZ0_PORTR</name>
<protein>
    <submittedName>
        <fullName evidence="2">Uncharacterized protein</fullName>
    </submittedName>
</protein>
<dbReference type="AlphaFoldDB" id="A0A5B7JGZ0"/>
<dbReference type="EMBL" id="VSRR010091719">
    <property type="protein sequence ID" value="MPC92567.1"/>
    <property type="molecule type" value="Genomic_DNA"/>
</dbReference>
<proteinExistence type="predicted"/>
<reference evidence="2 3" key="1">
    <citation type="submission" date="2019-05" db="EMBL/GenBank/DDBJ databases">
        <title>Another draft genome of Portunus trituberculatus and its Hox gene families provides insights of decapod evolution.</title>
        <authorList>
            <person name="Jeong J.-H."/>
            <person name="Song I."/>
            <person name="Kim S."/>
            <person name="Choi T."/>
            <person name="Kim D."/>
            <person name="Ryu S."/>
            <person name="Kim W."/>
        </authorList>
    </citation>
    <scope>NUCLEOTIDE SEQUENCE [LARGE SCALE GENOMIC DNA]</scope>
    <source>
        <tissue evidence="2">Muscle</tissue>
    </source>
</reference>
<keyword evidence="3" id="KW-1185">Reference proteome</keyword>
<organism evidence="2 3">
    <name type="scientific">Portunus trituberculatus</name>
    <name type="common">Swimming crab</name>
    <name type="synonym">Neptunus trituberculatus</name>
    <dbReference type="NCBI Taxonomy" id="210409"/>
    <lineage>
        <taxon>Eukaryota</taxon>
        <taxon>Metazoa</taxon>
        <taxon>Ecdysozoa</taxon>
        <taxon>Arthropoda</taxon>
        <taxon>Crustacea</taxon>
        <taxon>Multicrustacea</taxon>
        <taxon>Malacostraca</taxon>
        <taxon>Eumalacostraca</taxon>
        <taxon>Eucarida</taxon>
        <taxon>Decapoda</taxon>
        <taxon>Pleocyemata</taxon>
        <taxon>Brachyura</taxon>
        <taxon>Eubrachyura</taxon>
        <taxon>Portunoidea</taxon>
        <taxon>Portunidae</taxon>
        <taxon>Portuninae</taxon>
        <taxon>Portunus</taxon>
    </lineage>
</organism>
<accession>A0A5B7JGZ0</accession>
<sequence>MEMVSFLGYDEEEEDEEEEEEVVGEAGVPSAASARQTTGRLSAL</sequence>
<comment type="caution">
    <text evidence="2">The sequence shown here is derived from an EMBL/GenBank/DDBJ whole genome shotgun (WGS) entry which is preliminary data.</text>
</comment>
<evidence type="ECO:0000256" key="1">
    <source>
        <dbReference type="SAM" id="MobiDB-lite"/>
    </source>
</evidence>
<feature type="compositionally biased region" description="Acidic residues" evidence="1">
    <location>
        <begin position="9"/>
        <end position="23"/>
    </location>
</feature>
<dbReference type="Proteomes" id="UP000324222">
    <property type="component" value="Unassembled WGS sequence"/>
</dbReference>
<gene>
    <name evidence="2" type="ORF">E2C01_087662</name>
</gene>
<feature type="compositionally biased region" description="Polar residues" evidence="1">
    <location>
        <begin position="33"/>
        <end position="44"/>
    </location>
</feature>
<evidence type="ECO:0000313" key="2">
    <source>
        <dbReference type="EMBL" id="MPC92567.1"/>
    </source>
</evidence>
<feature type="region of interest" description="Disordered" evidence="1">
    <location>
        <begin position="1"/>
        <end position="44"/>
    </location>
</feature>